<comment type="caution">
    <text evidence="1">The sequence shown here is derived from an EMBL/GenBank/DDBJ whole genome shotgun (WGS) entry which is preliminary data.</text>
</comment>
<dbReference type="Proteomes" id="UP001152795">
    <property type="component" value="Unassembled WGS sequence"/>
</dbReference>
<reference evidence="1" key="1">
    <citation type="submission" date="2020-04" db="EMBL/GenBank/DDBJ databases">
        <authorList>
            <person name="Alioto T."/>
            <person name="Alioto T."/>
            <person name="Gomez Garrido J."/>
        </authorList>
    </citation>
    <scope>NUCLEOTIDE SEQUENCE</scope>
    <source>
        <strain evidence="1">A484AB</strain>
    </source>
</reference>
<evidence type="ECO:0000313" key="1">
    <source>
        <dbReference type="EMBL" id="CAB4002711.1"/>
    </source>
</evidence>
<gene>
    <name evidence="1" type="ORF">PACLA_8A062068</name>
</gene>
<name>A0A6S7I876_PARCT</name>
<dbReference type="EMBL" id="CACRXK020004430">
    <property type="protein sequence ID" value="CAB4002711.1"/>
    <property type="molecule type" value="Genomic_DNA"/>
</dbReference>
<dbReference type="OrthoDB" id="5985484at2759"/>
<dbReference type="PANTHER" id="PTHR34239">
    <property type="entry name" value="APPLE DOMAIN-CONTAINING PROTEIN"/>
    <property type="match status" value="1"/>
</dbReference>
<feature type="non-terminal residue" evidence="1">
    <location>
        <position position="174"/>
    </location>
</feature>
<protein>
    <submittedName>
        <fullName evidence="1">Uncharacterized protein</fullName>
    </submittedName>
</protein>
<evidence type="ECO:0000313" key="2">
    <source>
        <dbReference type="Proteomes" id="UP001152795"/>
    </source>
</evidence>
<dbReference type="AlphaFoldDB" id="A0A6S7I876"/>
<sequence length="174" mass="19939">MENYRTPKNCDQFLSPRVNPEIWARLQSSVKRTDIKSSVLQDILLSVSSPIINTMEALLQSREKKASSNYKALLSNFSDSNALLGHAHREMSFNRRDALRSHLNPEFRQEFSLVVKPTGFLFADDQSKTIQDIRATNKVVNTVTQGTPYNRESSRFQSPQPYRIQPENLFYGKG</sequence>
<keyword evidence="2" id="KW-1185">Reference proteome</keyword>
<dbReference type="PANTHER" id="PTHR34239:SF2">
    <property type="entry name" value="TRANSPOSABLE ELEMENT P TRANSPOSASE_THAP9 CONSERVED DOMAIN-CONTAINING PROTEIN"/>
    <property type="match status" value="1"/>
</dbReference>
<proteinExistence type="predicted"/>
<accession>A0A6S7I876</accession>
<organism evidence="1 2">
    <name type="scientific">Paramuricea clavata</name>
    <name type="common">Red gorgonian</name>
    <name type="synonym">Violescent sea-whip</name>
    <dbReference type="NCBI Taxonomy" id="317549"/>
    <lineage>
        <taxon>Eukaryota</taxon>
        <taxon>Metazoa</taxon>
        <taxon>Cnidaria</taxon>
        <taxon>Anthozoa</taxon>
        <taxon>Octocorallia</taxon>
        <taxon>Malacalcyonacea</taxon>
        <taxon>Plexauridae</taxon>
        <taxon>Paramuricea</taxon>
    </lineage>
</organism>